<feature type="region of interest" description="Disordered" evidence="1">
    <location>
        <begin position="1"/>
        <end position="30"/>
    </location>
</feature>
<comment type="caution">
    <text evidence="2">The sequence shown here is derived from an EMBL/GenBank/DDBJ whole genome shotgun (WGS) entry which is preliminary data.</text>
</comment>
<organism evidence="2 3">
    <name type="scientific">Brassica carinata</name>
    <name type="common">Ethiopian mustard</name>
    <name type="synonym">Abyssinian cabbage</name>
    <dbReference type="NCBI Taxonomy" id="52824"/>
    <lineage>
        <taxon>Eukaryota</taxon>
        <taxon>Viridiplantae</taxon>
        <taxon>Streptophyta</taxon>
        <taxon>Embryophyta</taxon>
        <taxon>Tracheophyta</taxon>
        <taxon>Spermatophyta</taxon>
        <taxon>Magnoliopsida</taxon>
        <taxon>eudicotyledons</taxon>
        <taxon>Gunneridae</taxon>
        <taxon>Pentapetalae</taxon>
        <taxon>rosids</taxon>
        <taxon>malvids</taxon>
        <taxon>Brassicales</taxon>
        <taxon>Brassicaceae</taxon>
        <taxon>Brassiceae</taxon>
        <taxon>Brassica</taxon>
    </lineage>
</organism>
<protein>
    <submittedName>
        <fullName evidence="2">Uncharacterized protein</fullName>
    </submittedName>
</protein>
<feature type="compositionally biased region" description="Low complexity" evidence="1">
    <location>
        <begin position="10"/>
        <end position="24"/>
    </location>
</feature>
<accession>A0A8X7SGC0</accession>
<gene>
    <name evidence="2" type="ORF">Bca52824_025491</name>
</gene>
<dbReference type="Proteomes" id="UP000886595">
    <property type="component" value="Unassembled WGS sequence"/>
</dbReference>
<dbReference type="AlphaFoldDB" id="A0A8X7SGC0"/>
<evidence type="ECO:0000256" key="1">
    <source>
        <dbReference type="SAM" id="MobiDB-lite"/>
    </source>
</evidence>
<evidence type="ECO:0000313" key="2">
    <source>
        <dbReference type="EMBL" id="KAG2305743.1"/>
    </source>
</evidence>
<name>A0A8X7SGC0_BRACI</name>
<evidence type="ECO:0000313" key="3">
    <source>
        <dbReference type="Proteomes" id="UP000886595"/>
    </source>
</evidence>
<dbReference type="EMBL" id="JAAMPC010000006">
    <property type="protein sequence ID" value="KAG2305743.1"/>
    <property type="molecule type" value="Genomic_DNA"/>
</dbReference>
<proteinExistence type="predicted"/>
<reference evidence="2 3" key="1">
    <citation type="submission" date="2020-02" db="EMBL/GenBank/DDBJ databases">
        <authorList>
            <person name="Ma Q."/>
            <person name="Huang Y."/>
            <person name="Song X."/>
            <person name="Pei D."/>
        </authorList>
    </citation>
    <scope>NUCLEOTIDE SEQUENCE [LARGE SCALE GENOMIC DNA]</scope>
    <source>
        <strain evidence="2">Sxm20200214</strain>
        <tissue evidence="2">Leaf</tissue>
    </source>
</reference>
<keyword evidence="3" id="KW-1185">Reference proteome</keyword>
<sequence>MSEEQCKTGSLISSSSSQTVLSPSDNSLPEFSKHVQKQKNLCLSHHHLQRTLLLKPNSA</sequence>